<dbReference type="EMBL" id="LXLI01000019">
    <property type="protein sequence ID" value="OFC93051.1"/>
    <property type="molecule type" value="Genomic_DNA"/>
</dbReference>
<organism evidence="2 3">
    <name type="scientific">Bacillus thuringiensis</name>
    <dbReference type="NCBI Taxonomy" id="1428"/>
    <lineage>
        <taxon>Bacteria</taxon>
        <taxon>Bacillati</taxon>
        <taxon>Bacillota</taxon>
        <taxon>Bacilli</taxon>
        <taxon>Bacillales</taxon>
        <taxon>Bacillaceae</taxon>
        <taxon>Bacillus</taxon>
        <taxon>Bacillus cereus group</taxon>
    </lineage>
</organism>
<dbReference type="RefSeq" id="WP_000656384.1">
    <property type="nucleotide sequence ID" value="NZ_CABLCE010000001.1"/>
</dbReference>
<protein>
    <submittedName>
        <fullName evidence="1">Cytoplasmic protein</fullName>
    </submittedName>
</protein>
<dbReference type="AlphaFoldDB" id="A0A9X5N917"/>
<proteinExistence type="predicted"/>
<evidence type="ECO:0000313" key="1">
    <source>
        <dbReference type="EMBL" id="AQY38654.1"/>
    </source>
</evidence>
<gene>
    <name evidence="1" type="ORF">B4918_11955</name>
    <name evidence="2" type="ORF">BTGOE4_20460</name>
</gene>
<dbReference type="EMBL" id="CP020002">
    <property type="protein sequence ID" value="AQY38654.1"/>
    <property type="molecule type" value="Genomic_DNA"/>
</dbReference>
<dbReference type="Pfam" id="PF13780">
    <property type="entry name" value="DUF4176"/>
    <property type="match status" value="1"/>
</dbReference>
<sequence>MKDYMDKVLPLGSVVRLGLKEEEDVEYVITTRGLLLDENTFYDYGGVLHPVGLTEETYKLFNHTDIAEVKFEGYRNKIEGQFAAKFKMWRNEFVEKVIEKNKKQQQAQELEIKGKKEI</sequence>
<reference evidence="2 3" key="1">
    <citation type="submission" date="2016-04" db="EMBL/GenBank/DDBJ databases">
        <title>Bacillus thuringiensis and Bacillus weihenstephanensis as novel biocontrol agents of wilt causing Verticillium species.</title>
        <authorList>
            <person name="Hollensteiner J."/>
            <person name="Wemheuer F."/>
            <person name="Harting R."/>
            <person name="Kolarzyk A."/>
            <person name="Diaz-Valerio S."/>
            <person name="Poehlein A."/>
            <person name="Brzuszkiewicz E."/>
            <person name="Nesemann K."/>
            <person name="Braus-Stromeyer S."/>
            <person name="Braus G."/>
            <person name="Daniel R."/>
            <person name="Liesegang H."/>
        </authorList>
    </citation>
    <scope>NUCLEOTIDE SEQUENCE [LARGE SCALE GENOMIC DNA]</scope>
    <source>
        <strain evidence="2 3">GOE4</strain>
    </source>
</reference>
<evidence type="ECO:0000313" key="2">
    <source>
        <dbReference type="EMBL" id="OFC93051.1"/>
    </source>
</evidence>
<evidence type="ECO:0000313" key="3">
    <source>
        <dbReference type="Proteomes" id="UP000175994"/>
    </source>
</evidence>
<name>A0A9X5N917_BACTU</name>
<reference evidence="1 4" key="2">
    <citation type="submission" date="2017-03" db="EMBL/GenBank/DDBJ databases">
        <title>Complete genome sequence of Bacillus thuringiensis L-7601, a novel melanin producing strain.</title>
        <authorList>
            <person name="Cai J."/>
            <person name="Cao Z."/>
            <person name="Tan T."/>
        </authorList>
    </citation>
    <scope>NUCLEOTIDE SEQUENCE [LARGE SCALE GENOMIC DNA]</scope>
    <source>
        <strain evidence="1 4">L-7601</strain>
    </source>
</reference>
<accession>A0A9X5N917</accession>
<dbReference type="Proteomes" id="UP000191057">
    <property type="component" value="Chromosome"/>
</dbReference>
<evidence type="ECO:0000313" key="4">
    <source>
        <dbReference type="Proteomes" id="UP000191057"/>
    </source>
</evidence>
<dbReference type="Proteomes" id="UP000175994">
    <property type="component" value="Unassembled WGS sequence"/>
</dbReference>
<dbReference type="InterPro" id="IPR025233">
    <property type="entry name" value="DUF4176"/>
</dbReference>